<dbReference type="Proteomes" id="UP000838412">
    <property type="component" value="Chromosome 5"/>
</dbReference>
<dbReference type="SUPFAM" id="SSF53383">
    <property type="entry name" value="PLP-dependent transferases"/>
    <property type="match status" value="1"/>
</dbReference>
<dbReference type="GO" id="GO:0016831">
    <property type="term" value="F:carboxy-lyase activity"/>
    <property type="evidence" value="ECO:0007669"/>
    <property type="project" value="UniProtKB-KW"/>
</dbReference>
<organism evidence="8 9">
    <name type="scientific">Branchiostoma lanceolatum</name>
    <name type="common">Common lancelet</name>
    <name type="synonym">Amphioxus lanceolatum</name>
    <dbReference type="NCBI Taxonomy" id="7740"/>
    <lineage>
        <taxon>Eukaryota</taxon>
        <taxon>Metazoa</taxon>
        <taxon>Chordata</taxon>
        <taxon>Cephalochordata</taxon>
        <taxon>Leptocardii</taxon>
        <taxon>Amphioxiformes</taxon>
        <taxon>Branchiostomatidae</taxon>
        <taxon>Branchiostoma</taxon>
    </lineage>
</organism>
<dbReference type="PRINTS" id="PR00800">
    <property type="entry name" value="YHDCRBOXLASE"/>
</dbReference>
<dbReference type="InterPro" id="IPR015421">
    <property type="entry name" value="PyrdxlP-dep_Trfase_major"/>
</dbReference>
<accession>A0A8J9ZWR6</accession>
<evidence type="ECO:0000313" key="9">
    <source>
        <dbReference type="Proteomes" id="UP000838412"/>
    </source>
</evidence>
<gene>
    <name evidence="8" type="primary">DDC</name>
    <name evidence="8" type="ORF">BLAG_LOCUS19003</name>
</gene>
<dbReference type="InterPro" id="IPR015422">
    <property type="entry name" value="PyrdxlP-dep_Trfase_small"/>
</dbReference>
<dbReference type="GO" id="GO:0005737">
    <property type="term" value="C:cytoplasm"/>
    <property type="evidence" value="ECO:0007669"/>
    <property type="project" value="TreeGrafter"/>
</dbReference>
<dbReference type="Pfam" id="PF00282">
    <property type="entry name" value="Pyridoxal_deC"/>
    <property type="match status" value="1"/>
</dbReference>
<dbReference type="GO" id="GO:0030170">
    <property type="term" value="F:pyridoxal phosphate binding"/>
    <property type="evidence" value="ECO:0007669"/>
    <property type="project" value="InterPro"/>
</dbReference>
<keyword evidence="3" id="KW-0210">Decarboxylase</keyword>
<dbReference type="EMBL" id="OV696690">
    <property type="protein sequence ID" value="CAH1264755.1"/>
    <property type="molecule type" value="Genomic_DNA"/>
</dbReference>
<comment type="similarity">
    <text evidence="2 7">Belongs to the group II decarboxylase family.</text>
</comment>
<sequence length="555" mass="61625">MMIFDMWVSVGKTKILGPLICDVGTAAELKKIFHGGTRSPNSRYVLLQPITKRRDKMPQTEEDRLKQTLRNLEVKTSVLEVPQADRDQMTNKAMEMMNMFDDSTRKLTWGPVKTSDPGCRKVVGEIKETPTEYELVMQDFNDHLVNAGMNLSHPTCFGLIPTGGGTYPAALGAFIPATLASYSGFPRKVTTIVEMENKLIEWVAGLFGYPAGHAGNITSGASLSSLTAMAVARDSMGLKAADFHRCVVYCSEFTHYSVLRGLRAVGLREAVLRTIPLDQLFKMTTTALEKQIKEDKEAGLVPFLVVATVGTTLTGTVDPLNDIADVCERHQLWLHVDAAYGGFFALCDEMKPLFAGVERSDSILVNPHKGLFTPVGVSVLVVKDGKKLQQCCSMEQTPSCFAECQLFSDEHVSPSELSFEISRPFRGAQMWLPLNVFGVGVFRTALQEKLLLTRYFYGKLKETGDFELPLEPELSVVVFRATAPPGVDINDFNQQLLEGLNSDGKIFMTPAVLSNQFYLRVCVLAFRTHVEHVDLCFSVIQEKRLRLRESLRSEA</sequence>
<dbReference type="InterPro" id="IPR015424">
    <property type="entry name" value="PyrdxlP-dep_Trfase"/>
</dbReference>
<feature type="modified residue" description="N6-(pyridoxal phosphate)lysine" evidence="6">
    <location>
        <position position="369"/>
    </location>
</feature>
<evidence type="ECO:0000256" key="4">
    <source>
        <dbReference type="ARBA" id="ARBA00022898"/>
    </source>
</evidence>
<keyword evidence="9" id="KW-1185">Reference proteome</keyword>
<dbReference type="Gene3D" id="3.90.1150.10">
    <property type="entry name" value="Aspartate Aminotransferase, domain 1"/>
    <property type="match status" value="1"/>
</dbReference>
<evidence type="ECO:0000313" key="8">
    <source>
        <dbReference type="EMBL" id="CAH1264755.1"/>
    </source>
</evidence>
<name>A0A8J9ZWR6_BRALA</name>
<evidence type="ECO:0000256" key="1">
    <source>
        <dbReference type="ARBA" id="ARBA00001933"/>
    </source>
</evidence>
<dbReference type="AlphaFoldDB" id="A0A8J9ZWR6"/>
<evidence type="ECO:0000256" key="6">
    <source>
        <dbReference type="PIRSR" id="PIRSR602129-50"/>
    </source>
</evidence>
<dbReference type="GO" id="GO:0019752">
    <property type="term" value="P:carboxylic acid metabolic process"/>
    <property type="evidence" value="ECO:0007669"/>
    <property type="project" value="InterPro"/>
</dbReference>
<comment type="cofactor">
    <cofactor evidence="1 6 7">
        <name>pyridoxal 5'-phosphate</name>
        <dbReference type="ChEBI" id="CHEBI:597326"/>
    </cofactor>
</comment>
<reference evidence="8" key="1">
    <citation type="submission" date="2022-01" db="EMBL/GenBank/DDBJ databases">
        <authorList>
            <person name="Braso-Vives M."/>
        </authorList>
    </citation>
    <scope>NUCLEOTIDE SEQUENCE</scope>
</reference>
<proteinExistence type="inferred from homology"/>
<dbReference type="InterPro" id="IPR010977">
    <property type="entry name" value="Aromatic_deC"/>
</dbReference>
<dbReference type="Gene3D" id="3.40.640.10">
    <property type="entry name" value="Type I PLP-dependent aspartate aminotransferase-like (Major domain)"/>
    <property type="match status" value="1"/>
</dbReference>
<dbReference type="GO" id="GO:0006520">
    <property type="term" value="P:amino acid metabolic process"/>
    <property type="evidence" value="ECO:0007669"/>
    <property type="project" value="InterPro"/>
</dbReference>
<dbReference type="PANTHER" id="PTHR11999:SF70">
    <property type="entry name" value="MIP05841P"/>
    <property type="match status" value="1"/>
</dbReference>
<protein>
    <submittedName>
        <fullName evidence="8">DDC protein</fullName>
    </submittedName>
</protein>
<evidence type="ECO:0000256" key="5">
    <source>
        <dbReference type="ARBA" id="ARBA00023239"/>
    </source>
</evidence>
<evidence type="ECO:0000256" key="7">
    <source>
        <dbReference type="RuleBase" id="RU000382"/>
    </source>
</evidence>
<dbReference type="PANTHER" id="PTHR11999">
    <property type="entry name" value="GROUP II PYRIDOXAL-5-PHOSPHATE DECARBOXYLASE"/>
    <property type="match status" value="1"/>
</dbReference>
<keyword evidence="4 6" id="KW-0663">Pyridoxal phosphate</keyword>
<dbReference type="OrthoDB" id="5787958at2759"/>
<evidence type="ECO:0000256" key="3">
    <source>
        <dbReference type="ARBA" id="ARBA00022793"/>
    </source>
</evidence>
<dbReference type="GO" id="GO:0042423">
    <property type="term" value="P:catecholamine biosynthetic process"/>
    <property type="evidence" value="ECO:0007669"/>
    <property type="project" value="UniProtKB-KW"/>
</dbReference>
<keyword evidence="5 7" id="KW-0456">Lyase</keyword>
<evidence type="ECO:0000256" key="2">
    <source>
        <dbReference type="ARBA" id="ARBA00009533"/>
    </source>
</evidence>
<dbReference type="InterPro" id="IPR002129">
    <property type="entry name" value="PyrdxlP-dep_de-COase"/>
</dbReference>